<evidence type="ECO:0000313" key="2">
    <source>
        <dbReference type="Proteomes" id="UP001062846"/>
    </source>
</evidence>
<keyword evidence="2" id="KW-1185">Reference proteome</keyword>
<name>A0ACC0N070_RHOML</name>
<sequence>MATRYDVEKFVQQELFKVLLEKEKLDYLEEGVINSMGSLCNWLINSVGSLSKSSCVSGRDALGGRCPLEDRGSIWRQVRLGFLSRVYKIMQVCLSLVRLCHW</sequence>
<protein>
    <submittedName>
        <fullName evidence="1">Uncharacterized protein</fullName>
    </submittedName>
</protein>
<evidence type="ECO:0000313" key="1">
    <source>
        <dbReference type="EMBL" id="KAI8546509.1"/>
    </source>
</evidence>
<gene>
    <name evidence="1" type="ORF">RHMOL_Rhmol07G0123800</name>
</gene>
<organism evidence="1 2">
    <name type="scientific">Rhododendron molle</name>
    <name type="common">Chinese azalea</name>
    <name type="synonym">Azalea mollis</name>
    <dbReference type="NCBI Taxonomy" id="49168"/>
    <lineage>
        <taxon>Eukaryota</taxon>
        <taxon>Viridiplantae</taxon>
        <taxon>Streptophyta</taxon>
        <taxon>Embryophyta</taxon>
        <taxon>Tracheophyta</taxon>
        <taxon>Spermatophyta</taxon>
        <taxon>Magnoliopsida</taxon>
        <taxon>eudicotyledons</taxon>
        <taxon>Gunneridae</taxon>
        <taxon>Pentapetalae</taxon>
        <taxon>asterids</taxon>
        <taxon>Ericales</taxon>
        <taxon>Ericaceae</taxon>
        <taxon>Ericoideae</taxon>
        <taxon>Rhodoreae</taxon>
        <taxon>Rhododendron</taxon>
    </lineage>
</organism>
<proteinExistence type="predicted"/>
<accession>A0ACC0N070</accession>
<reference evidence="1" key="1">
    <citation type="submission" date="2022-02" db="EMBL/GenBank/DDBJ databases">
        <title>Plant Genome Project.</title>
        <authorList>
            <person name="Zhang R.-G."/>
        </authorList>
    </citation>
    <scope>NUCLEOTIDE SEQUENCE</scope>
    <source>
        <strain evidence="1">AT1</strain>
    </source>
</reference>
<dbReference type="EMBL" id="CM046394">
    <property type="protein sequence ID" value="KAI8546509.1"/>
    <property type="molecule type" value="Genomic_DNA"/>
</dbReference>
<comment type="caution">
    <text evidence="1">The sequence shown here is derived from an EMBL/GenBank/DDBJ whole genome shotgun (WGS) entry which is preliminary data.</text>
</comment>
<dbReference type="Proteomes" id="UP001062846">
    <property type="component" value="Chromosome 7"/>
</dbReference>